<dbReference type="CDD" id="cd06558">
    <property type="entry name" value="crotonase-like"/>
    <property type="match status" value="1"/>
</dbReference>
<protein>
    <recommendedName>
        <fullName evidence="7">Enoyl-CoA hydratase</fullName>
    </recommendedName>
</protein>
<sequence>MIQFEVRSPVAIITLDRPHIRNAIDRSDAEEIERLVDFIEADDSIWVTVITGAGSVFCSGANVKALANGEGPAKTERGGFAGIARRPRSKPLIAAVNGPAFAGGCEIVLACDLVVAASNAAFALSEVKRSMVAAAGGLYHLPRSIPVNVAMEMAITGDPISAERAYQVGLVNTLVAPEQLMDAAIALALRVCANAPLAVRETRRVLLEGLSQDVADAMAAAEASMSQIRATADFAEGTRAFLEKRAPAWRAC</sequence>
<dbReference type="Proteomes" id="UP000032748">
    <property type="component" value="Chromosome"/>
</dbReference>
<dbReference type="SUPFAM" id="SSF52096">
    <property type="entry name" value="ClpP/crotonase"/>
    <property type="match status" value="1"/>
</dbReference>
<dbReference type="GO" id="GO:0006635">
    <property type="term" value="P:fatty acid beta-oxidation"/>
    <property type="evidence" value="ECO:0007669"/>
    <property type="project" value="TreeGrafter"/>
</dbReference>
<dbReference type="Gene3D" id="1.10.12.10">
    <property type="entry name" value="Lyase 2-enoyl-coa Hydratase, Chain A, domain 2"/>
    <property type="match status" value="1"/>
</dbReference>
<dbReference type="PANTHER" id="PTHR11941">
    <property type="entry name" value="ENOYL-COA HYDRATASE-RELATED"/>
    <property type="match status" value="1"/>
</dbReference>
<dbReference type="GO" id="GO:0016829">
    <property type="term" value="F:lyase activity"/>
    <property type="evidence" value="ECO:0007669"/>
    <property type="project" value="UniProtKB-KW"/>
</dbReference>
<dbReference type="PANTHER" id="PTHR11941:SF169">
    <property type="entry name" value="(7AS)-7A-METHYL-1,5-DIOXO-2,3,5,6,7,7A-HEXAHYDRO-1H-INDENE-CARBOXYL-COA HYDROLASE"/>
    <property type="match status" value="1"/>
</dbReference>
<evidence type="ECO:0000256" key="4">
    <source>
        <dbReference type="RuleBase" id="RU003707"/>
    </source>
</evidence>
<dbReference type="Gene3D" id="3.90.226.10">
    <property type="entry name" value="2-enoyl-CoA Hydratase, Chain A, domain 1"/>
    <property type="match status" value="1"/>
</dbReference>
<reference evidence="5 6" key="1">
    <citation type="journal article" date="2015" name="Mol. Plant Microbe Interact.">
        <title>Comparative Genomic Analysis of Pseudomonas chlororaphis PCL1606 Reveals New Insight into Antifungal Compounds Involved in Biocontrol.</title>
        <authorList>
            <person name="Calderon C.E."/>
            <person name="Ramos C."/>
            <person name="de Vicente A."/>
            <person name="Cazorla F.M."/>
        </authorList>
    </citation>
    <scope>NUCLEOTIDE SEQUENCE [LARGE SCALE GENOMIC DNA]</scope>
    <source>
        <strain evidence="5 6">PCL1606</strain>
    </source>
</reference>
<dbReference type="AlphaFoldDB" id="A0A0D5Y024"/>
<dbReference type="EMBL" id="CP011110">
    <property type="protein sequence ID" value="AKA24415.1"/>
    <property type="molecule type" value="Genomic_DNA"/>
</dbReference>
<evidence type="ECO:0000256" key="3">
    <source>
        <dbReference type="ARBA" id="ARBA00023239"/>
    </source>
</evidence>
<evidence type="ECO:0000313" key="5">
    <source>
        <dbReference type="EMBL" id="AKA24415.1"/>
    </source>
</evidence>
<dbReference type="KEGG" id="pcz:PCL1606_29640"/>
<dbReference type="RefSeq" id="WP_045883030.1">
    <property type="nucleotide sequence ID" value="NZ_CP011110.1"/>
</dbReference>
<dbReference type="InterPro" id="IPR001753">
    <property type="entry name" value="Enoyl-CoA_hydra/iso"/>
</dbReference>
<organism evidence="5 6">
    <name type="scientific">Pseudomonas chlororaphis</name>
    <dbReference type="NCBI Taxonomy" id="587753"/>
    <lineage>
        <taxon>Bacteria</taxon>
        <taxon>Pseudomonadati</taxon>
        <taxon>Pseudomonadota</taxon>
        <taxon>Gammaproteobacteria</taxon>
        <taxon>Pseudomonadales</taxon>
        <taxon>Pseudomonadaceae</taxon>
        <taxon>Pseudomonas</taxon>
    </lineage>
</organism>
<dbReference type="InterPro" id="IPR029045">
    <property type="entry name" value="ClpP/crotonase-like_dom_sf"/>
</dbReference>
<evidence type="ECO:0000256" key="1">
    <source>
        <dbReference type="ARBA" id="ARBA00005254"/>
    </source>
</evidence>
<dbReference type="PROSITE" id="PS00166">
    <property type="entry name" value="ENOYL_COA_HYDRATASE"/>
    <property type="match status" value="1"/>
</dbReference>
<dbReference type="Pfam" id="PF00378">
    <property type="entry name" value="ECH_1"/>
    <property type="match status" value="1"/>
</dbReference>
<dbReference type="OrthoDB" id="9775794at2"/>
<evidence type="ECO:0008006" key="7">
    <source>
        <dbReference type="Google" id="ProtNLM"/>
    </source>
</evidence>
<gene>
    <name evidence="5" type="ORF">PCL1606_29640</name>
</gene>
<dbReference type="InterPro" id="IPR018376">
    <property type="entry name" value="Enoyl-CoA_hyd/isom_CS"/>
</dbReference>
<accession>A0A0D5Y024</accession>
<proteinExistence type="inferred from homology"/>
<comment type="similarity">
    <text evidence="1 4">Belongs to the enoyl-CoA hydratase/isomerase family.</text>
</comment>
<evidence type="ECO:0000256" key="2">
    <source>
        <dbReference type="ARBA" id="ARBA00023098"/>
    </source>
</evidence>
<evidence type="ECO:0000313" key="6">
    <source>
        <dbReference type="Proteomes" id="UP000032748"/>
    </source>
</evidence>
<keyword evidence="2" id="KW-0443">Lipid metabolism</keyword>
<keyword evidence="3" id="KW-0456">Lyase</keyword>
<dbReference type="InterPro" id="IPR014748">
    <property type="entry name" value="Enoyl-CoA_hydra_C"/>
</dbReference>
<dbReference type="PATRIC" id="fig|587753.10.peg.2953"/>
<name>A0A0D5Y024_9PSED</name>